<dbReference type="Pfam" id="PF02706">
    <property type="entry name" value="Wzz"/>
    <property type="match status" value="1"/>
</dbReference>
<dbReference type="PANTHER" id="PTHR32309:SF13">
    <property type="entry name" value="FERRIC ENTEROBACTIN TRANSPORT PROTEIN FEPE"/>
    <property type="match status" value="1"/>
</dbReference>
<dbReference type="EMBL" id="JALKCH010000007">
    <property type="protein sequence ID" value="MCK0197762.1"/>
    <property type="molecule type" value="Genomic_DNA"/>
</dbReference>
<feature type="region of interest" description="Disordered" evidence="6">
    <location>
        <begin position="1"/>
        <end position="23"/>
    </location>
</feature>
<proteinExistence type="predicted"/>
<evidence type="ECO:0000256" key="3">
    <source>
        <dbReference type="ARBA" id="ARBA00022692"/>
    </source>
</evidence>
<dbReference type="RefSeq" id="WP_247029652.1">
    <property type="nucleotide sequence ID" value="NZ_JALKCH010000007.1"/>
</dbReference>
<evidence type="ECO:0000256" key="2">
    <source>
        <dbReference type="ARBA" id="ARBA00022475"/>
    </source>
</evidence>
<dbReference type="PANTHER" id="PTHR32309">
    <property type="entry name" value="TYROSINE-PROTEIN KINASE"/>
    <property type="match status" value="1"/>
</dbReference>
<evidence type="ECO:0000256" key="7">
    <source>
        <dbReference type="SAM" id="Phobius"/>
    </source>
</evidence>
<keyword evidence="2" id="KW-1003">Cell membrane</keyword>
<evidence type="ECO:0000313" key="9">
    <source>
        <dbReference type="EMBL" id="MCK0197762.1"/>
    </source>
</evidence>
<keyword evidence="4 7" id="KW-1133">Transmembrane helix</keyword>
<protein>
    <submittedName>
        <fullName evidence="9">Wzz/FepE/Etk N-terminal domain-containing protein</fullName>
    </submittedName>
</protein>
<accession>A0ABT0DDD9</accession>
<sequence>MAAETSRHSPAGEGASVPAAGETGRLHRASNACGRLLRRLWRKRAVLLAGTLAGSLIGAGVLGVIPPRYTASTRLLLETGSTRADAGQLRGRLQVMGSRDLARQVVRELRLGERPGFGGSEEAALEIVLGGLDIHPVDGSYLIAVDYAASGPRLAAEIANAFADTYLLRQQASLDALSDRGTAAPGGQVRLVARADPAVAPRYPRPAVLLIGSGLSGLVVSLAVVLLRGRRRVEPSRGEPAFAPDPMQLRSERRALRHLPWIGAGSERPAARPASQSEAAAWSSVSAPSCVGDLARMLERRGDDARLVLVTGVVADGATGACALRLARDLAAERRVALVSLDTGALGLDQLVPDPRAPGLTDLLFGVASFSEVVQRESASRCHVIPLGRGVREATTLVDADRLTLILGTLAQTYDHVVVAAPPIGHAEGAARLAALRPTVVLVMAEDTAESDAETHAVEAFDALAARGFGAIALVAFPAPPGLPLAA</sequence>
<evidence type="ECO:0000259" key="8">
    <source>
        <dbReference type="Pfam" id="PF02706"/>
    </source>
</evidence>
<name>A0ABT0DDD9_9HYPH</name>
<dbReference type="InterPro" id="IPR050445">
    <property type="entry name" value="Bact_polysacc_biosynth/exp"/>
</dbReference>
<evidence type="ECO:0000256" key="6">
    <source>
        <dbReference type="SAM" id="MobiDB-lite"/>
    </source>
</evidence>
<dbReference type="SUPFAM" id="SSF52540">
    <property type="entry name" value="P-loop containing nucleoside triphosphate hydrolases"/>
    <property type="match status" value="1"/>
</dbReference>
<evidence type="ECO:0000256" key="4">
    <source>
        <dbReference type="ARBA" id="ARBA00022989"/>
    </source>
</evidence>
<evidence type="ECO:0000256" key="1">
    <source>
        <dbReference type="ARBA" id="ARBA00004651"/>
    </source>
</evidence>
<dbReference type="InterPro" id="IPR003856">
    <property type="entry name" value="LPS_length_determ_N"/>
</dbReference>
<dbReference type="InterPro" id="IPR027417">
    <property type="entry name" value="P-loop_NTPase"/>
</dbReference>
<organism evidence="9 10">
    <name type="scientific">Ancylobacter crimeensis</name>
    <dbReference type="NCBI Taxonomy" id="2579147"/>
    <lineage>
        <taxon>Bacteria</taxon>
        <taxon>Pseudomonadati</taxon>
        <taxon>Pseudomonadota</taxon>
        <taxon>Alphaproteobacteria</taxon>
        <taxon>Hyphomicrobiales</taxon>
        <taxon>Xanthobacteraceae</taxon>
        <taxon>Ancylobacter</taxon>
    </lineage>
</organism>
<evidence type="ECO:0000256" key="5">
    <source>
        <dbReference type="ARBA" id="ARBA00023136"/>
    </source>
</evidence>
<keyword evidence="3 7" id="KW-0812">Transmembrane</keyword>
<keyword evidence="5 7" id="KW-0472">Membrane</keyword>
<keyword evidence="10" id="KW-1185">Reference proteome</keyword>
<feature type="transmembrane region" description="Helical" evidence="7">
    <location>
        <begin position="45"/>
        <end position="65"/>
    </location>
</feature>
<dbReference type="Gene3D" id="3.40.50.300">
    <property type="entry name" value="P-loop containing nucleotide triphosphate hydrolases"/>
    <property type="match status" value="1"/>
</dbReference>
<reference evidence="9 10" key="1">
    <citation type="submission" date="2022-04" db="EMBL/GenBank/DDBJ databases">
        <authorList>
            <person name="Grouzdev D.S."/>
            <person name="Pantiukh K.S."/>
            <person name="Krutkina M.S."/>
        </authorList>
    </citation>
    <scope>NUCLEOTIDE SEQUENCE [LARGE SCALE GENOMIC DNA]</scope>
    <source>
        <strain evidence="9 10">6x-1</strain>
    </source>
</reference>
<feature type="domain" description="Polysaccharide chain length determinant N-terminal" evidence="8">
    <location>
        <begin position="35"/>
        <end position="84"/>
    </location>
</feature>
<gene>
    <name evidence="9" type="ORF">MWN34_12660</name>
</gene>
<evidence type="ECO:0000313" key="10">
    <source>
        <dbReference type="Proteomes" id="UP001203284"/>
    </source>
</evidence>
<dbReference type="Proteomes" id="UP001203284">
    <property type="component" value="Unassembled WGS sequence"/>
</dbReference>
<comment type="caution">
    <text evidence="9">The sequence shown here is derived from an EMBL/GenBank/DDBJ whole genome shotgun (WGS) entry which is preliminary data.</text>
</comment>
<comment type="subcellular location">
    <subcellularLocation>
        <location evidence="1">Cell membrane</location>
        <topology evidence="1">Multi-pass membrane protein</topology>
    </subcellularLocation>
</comment>